<evidence type="ECO:0000313" key="8">
    <source>
        <dbReference type="EMBL" id="KAK9096987.1"/>
    </source>
</evidence>
<dbReference type="GO" id="GO:0005345">
    <property type="term" value="F:purine nucleobase transmembrane transporter activity"/>
    <property type="evidence" value="ECO:0007669"/>
    <property type="project" value="UniProtKB-ARBA"/>
</dbReference>
<evidence type="ECO:0000256" key="3">
    <source>
        <dbReference type="ARBA" id="ARBA00022448"/>
    </source>
</evidence>
<dbReference type="PANTHER" id="PTHR31376">
    <property type="entry name" value="OS09G0467300 PROTEIN-RELATED"/>
    <property type="match status" value="1"/>
</dbReference>
<dbReference type="Proteomes" id="UP001417504">
    <property type="component" value="Unassembled WGS sequence"/>
</dbReference>
<proteinExistence type="inferred from homology"/>
<evidence type="ECO:0000256" key="6">
    <source>
        <dbReference type="ARBA" id="ARBA00023136"/>
    </source>
</evidence>
<comment type="caution">
    <text evidence="8">The sequence shown here is derived from an EMBL/GenBank/DDBJ whole genome shotgun (WGS) entry which is preliminary data.</text>
</comment>
<dbReference type="GO" id="GO:0016020">
    <property type="term" value="C:membrane"/>
    <property type="evidence" value="ECO:0007669"/>
    <property type="project" value="UniProtKB-SubCell"/>
</dbReference>
<dbReference type="PANTHER" id="PTHR31376:SF105">
    <property type="entry name" value="PURINE PERMEASE-RELATED"/>
    <property type="match status" value="1"/>
</dbReference>
<comment type="similarity">
    <text evidence="2">Belongs to the purine permeases (TC 2.A.7.14) family.</text>
</comment>
<keyword evidence="5 7" id="KW-1133">Transmembrane helix</keyword>
<keyword evidence="6 7" id="KW-0472">Membrane</keyword>
<keyword evidence="3" id="KW-0813">Transport</keyword>
<organism evidence="8 9">
    <name type="scientific">Stephania japonica</name>
    <dbReference type="NCBI Taxonomy" id="461633"/>
    <lineage>
        <taxon>Eukaryota</taxon>
        <taxon>Viridiplantae</taxon>
        <taxon>Streptophyta</taxon>
        <taxon>Embryophyta</taxon>
        <taxon>Tracheophyta</taxon>
        <taxon>Spermatophyta</taxon>
        <taxon>Magnoliopsida</taxon>
        <taxon>Ranunculales</taxon>
        <taxon>Menispermaceae</taxon>
        <taxon>Menispermoideae</taxon>
        <taxon>Cissampelideae</taxon>
        <taxon>Stephania</taxon>
    </lineage>
</organism>
<accession>A0AAP0HTQ6</accession>
<comment type="subcellular location">
    <subcellularLocation>
        <location evidence="1">Membrane</location>
    </subcellularLocation>
</comment>
<evidence type="ECO:0000256" key="2">
    <source>
        <dbReference type="ARBA" id="ARBA00006213"/>
    </source>
</evidence>
<evidence type="ECO:0000256" key="1">
    <source>
        <dbReference type="ARBA" id="ARBA00004370"/>
    </source>
</evidence>
<keyword evidence="9" id="KW-1185">Reference proteome</keyword>
<reference evidence="8 9" key="1">
    <citation type="submission" date="2024-01" db="EMBL/GenBank/DDBJ databases">
        <title>Genome assemblies of Stephania.</title>
        <authorList>
            <person name="Yang L."/>
        </authorList>
    </citation>
    <scope>NUCLEOTIDE SEQUENCE [LARGE SCALE GENOMIC DNA]</scope>
    <source>
        <strain evidence="8">QJT</strain>
        <tissue evidence="8">Leaf</tissue>
    </source>
</reference>
<evidence type="ECO:0000256" key="4">
    <source>
        <dbReference type="ARBA" id="ARBA00022692"/>
    </source>
</evidence>
<keyword evidence="4 7" id="KW-0812">Transmembrane</keyword>
<gene>
    <name evidence="8" type="ORF">Sjap_022484</name>
</gene>
<dbReference type="AlphaFoldDB" id="A0AAP0HTQ6"/>
<evidence type="ECO:0000256" key="7">
    <source>
        <dbReference type="SAM" id="Phobius"/>
    </source>
</evidence>
<name>A0AAP0HTQ6_9MAGN</name>
<dbReference type="EMBL" id="JBBNAE010000009">
    <property type="protein sequence ID" value="KAK9096987.1"/>
    <property type="molecule type" value="Genomic_DNA"/>
</dbReference>
<feature type="transmembrane region" description="Helical" evidence="7">
    <location>
        <begin position="84"/>
        <end position="105"/>
    </location>
</feature>
<sequence length="134" mass="14894">MASLDDHQINVEVYDETAQKAKLVTYHALPSPTTTSTTSSSTHQTKWWLLLLSCAFMAIGGIGSPSSQKLYYLHGGNIKWLATWVQSAGFPILLIPLSFTYFINLSKNRSGHPSKSFTFMDSKLFAYATVAVWL</sequence>
<protein>
    <submittedName>
        <fullName evidence="8">Uncharacterized protein</fullName>
    </submittedName>
</protein>
<feature type="transmembrane region" description="Helical" evidence="7">
    <location>
        <begin position="47"/>
        <end position="64"/>
    </location>
</feature>
<dbReference type="InterPro" id="IPR030182">
    <property type="entry name" value="PUP_plant"/>
</dbReference>
<dbReference type="GO" id="GO:0015211">
    <property type="term" value="F:purine nucleoside transmembrane transporter activity"/>
    <property type="evidence" value="ECO:0007669"/>
    <property type="project" value="InterPro"/>
</dbReference>
<dbReference type="Pfam" id="PF16913">
    <property type="entry name" value="PUNUT"/>
    <property type="match status" value="1"/>
</dbReference>
<evidence type="ECO:0000313" key="9">
    <source>
        <dbReference type="Proteomes" id="UP001417504"/>
    </source>
</evidence>
<evidence type="ECO:0000256" key="5">
    <source>
        <dbReference type="ARBA" id="ARBA00022989"/>
    </source>
</evidence>